<gene>
    <name evidence="1" type="ordered locus">BS1330_I0267</name>
</gene>
<protein>
    <submittedName>
        <fullName evidence="1">Uncharacterized protein</fullName>
    </submittedName>
</protein>
<sequence>MFSKIRGMDLGKHDVQIEAGVSLKHPPEPYCALI</sequence>
<dbReference type="KEGG" id="bsi:BS1330_I0267"/>
<reference evidence="1 2" key="1">
    <citation type="journal article" date="2011" name="J. Bacteriol.">
        <title>Revised genome sequence of Brucella suis 1330.</title>
        <authorList>
            <person name="Tae H."/>
            <person name="Shallom S."/>
            <person name="Settlage R."/>
            <person name="Preston D."/>
            <person name="Adams L.G."/>
            <person name="Garner H.R."/>
        </authorList>
    </citation>
    <scope>NUCLEOTIDE SEQUENCE [LARGE SCALE GENOMIC DNA]</scope>
    <source>
        <strain evidence="1 2">1330</strain>
    </source>
</reference>
<evidence type="ECO:0000313" key="1">
    <source>
        <dbReference type="EMBL" id="AEM17628.1"/>
    </source>
</evidence>
<dbReference type="EMBL" id="CP002997">
    <property type="protein sequence ID" value="AEM17628.1"/>
    <property type="molecule type" value="Genomic_DNA"/>
</dbReference>
<organism evidence="1 2">
    <name type="scientific">Brucella suis biovar 1 (strain 1330)</name>
    <dbReference type="NCBI Taxonomy" id="204722"/>
    <lineage>
        <taxon>Bacteria</taxon>
        <taxon>Pseudomonadati</taxon>
        <taxon>Pseudomonadota</taxon>
        <taxon>Alphaproteobacteria</taxon>
        <taxon>Hyphomicrobiales</taxon>
        <taxon>Brucellaceae</taxon>
        <taxon>Brucella/Ochrobactrum group</taxon>
        <taxon>Brucella</taxon>
    </lineage>
</organism>
<name>A0A0H3G9W7_BRUSU</name>
<dbReference type="AlphaFoldDB" id="A0A0H3G9W7"/>
<dbReference type="KEGG" id="bms:BR0266"/>
<proteinExistence type="predicted"/>
<dbReference type="HOGENOM" id="CLU_3372506_0_0_5"/>
<evidence type="ECO:0000313" key="2">
    <source>
        <dbReference type="Proteomes" id="UP000007104"/>
    </source>
</evidence>
<accession>A0A0H3G9W7</accession>
<keyword evidence="2" id="KW-1185">Reference proteome</keyword>
<dbReference type="Proteomes" id="UP000007104">
    <property type="component" value="Chromosome I"/>
</dbReference>